<dbReference type="SUPFAM" id="SSF55729">
    <property type="entry name" value="Acyl-CoA N-acyltransferases (Nat)"/>
    <property type="match status" value="1"/>
</dbReference>
<dbReference type="STRING" id="1149755.A0A2J6S5X2"/>
<dbReference type="Proteomes" id="UP000235786">
    <property type="component" value="Unassembled WGS sequence"/>
</dbReference>
<dbReference type="GO" id="GO:0016747">
    <property type="term" value="F:acyltransferase activity, transferring groups other than amino-acyl groups"/>
    <property type="evidence" value="ECO:0007669"/>
    <property type="project" value="InterPro"/>
</dbReference>
<protein>
    <recommendedName>
        <fullName evidence="1">N-acetyltransferase domain-containing protein</fullName>
    </recommendedName>
</protein>
<dbReference type="InterPro" id="IPR016181">
    <property type="entry name" value="Acyl_CoA_acyltransferase"/>
</dbReference>
<sequence length="240" mass="27233">MRFALQPCGPTDASDIATVIHTAWNTDWHWRYRWEDLSLENLIAQTTKRFPWNLATEREKKRHQKAIDIATGEVVGYARWILPPELVDKNAWPEAQVAEPSLEDRERFERVFQESPIPNAKGGEMIAFRANGLLEAERRVRGDDPFLILDFLTVKPAFHRQGVATLLVKAGCEIADAYCQKAYACASPAGLKVYERQDFGLVETVSTDYSQFGATEPYVRHFMVRQPVFAEAKAPDSSST</sequence>
<dbReference type="PANTHER" id="PTHR42791">
    <property type="entry name" value="GNAT FAMILY ACETYLTRANSFERASE"/>
    <property type="match status" value="1"/>
</dbReference>
<evidence type="ECO:0000259" key="1">
    <source>
        <dbReference type="Pfam" id="PF00583"/>
    </source>
</evidence>
<evidence type="ECO:0000313" key="2">
    <source>
        <dbReference type="EMBL" id="PMD46156.1"/>
    </source>
</evidence>
<dbReference type="PANTHER" id="PTHR42791:SF2">
    <property type="entry name" value="N-ACETYLTRANSFERASE DOMAIN-CONTAINING PROTEIN"/>
    <property type="match status" value="1"/>
</dbReference>
<dbReference type="InterPro" id="IPR052523">
    <property type="entry name" value="Trichothecene_AcTrans"/>
</dbReference>
<accession>A0A2J6S5X2</accession>
<dbReference type="CDD" id="cd04301">
    <property type="entry name" value="NAT_SF"/>
    <property type="match status" value="1"/>
</dbReference>
<name>A0A2J6S5X2_HYAVF</name>
<dbReference type="Gene3D" id="3.40.630.30">
    <property type="match status" value="1"/>
</dbReference>
<proteinExistence type="predicted"/>
<feature type="domain" description="N-acetyltransferase" evidence="1">
    <location>
        <begin position="119"/>
        <end position="199"/>
    </location>
</feature>
<dbReference type="OrthoDB" id="2115692at2759"/>
<dbReference type="AlphaFoldDB" id="A0A2J6S5X2"/>
<dbReference type="InterPro" id="IPR000182">
    <property type="entry name" value="GNAT_dom"/>
</dbReference>
<dbReference type="Pfam" id="PF00583">
    <property type="entry name" value="Acetyltransf_1"/>
    <property type="match status" value="1"/>
</dbReference>
<reference evidence="2 3" key="1">
    <citation type="submission" date="2016-04" db="EMBL/GenBank/DDBJ databases">
        <title>A degradative enzymes factory behind the ericoid mycorrhizal symbiosis.</title>
        <authorList>
            <consortium name="DOE Joint Genome Institute"/>
            <person name="Martino E."/>
            <person name="Morin E."/>
            <person name="Grelet G."/>
            <person name="Kuo A."/>
            <person name="Kohler A."/>
            <person name="Daghino S."/>
            <person name="Barry K."/>
            <person name="Choi C."/>
            <person name="Cichocki N."/>
            <person name="Clum A."/>
            <person name="Copeland A."/>
            <person name="Hainaut M."/>
            <person name="Haridas S."/>
            <person name="Labutti K."/>
            <person name="Lindquist E."/>
            <person name="Lipzen A."/>
            <person name="Khouja H.-R."/>
            <person name="Murat C."/>
            <person name="Ohm R."/>
            <person name="Olson A."/>
            <person name="Spatafora J."/>
            <person name="Veneault-Fourrey C."/>
            <person name="Henrissat B."/>
            <person name="Grigoriev I."/>
            <person name="Martin F."/>
            <person name="Perotto S."/>
        </authorList>
    </citation>
    <scope>NUCLEOTIDE SEQUENCE [LARGE SCALE GENOMIC DNA]</scope>
    <source>
        <strain evidence="2 3">F</strain>
    </source>
</reference>
<organism evidence="2 3">
    <name type="scientific">Hyaloscypha variabilis (strain UAMH 11265 / GT02V1 / F)</name>
    <name type="common">Meliniomyces variabilis</name>
    <dbReference type="NCBI Taxonomy" id="1149755"/>
    <lineage>
        <taxon>Eukaryota</taxon>
        <taxon>Fungi</taxon>
        <taxon>Dikarya</taxon>
        <taxon>Ascomycota</taxon>
        <taxon>Pezizomycotina</taxon>
        <taxon>Leotiomycetes</taxon>
        <taxon>Helotiales</taxon>
        <taxon>Hyaloscyphaceae</taxon>
        <taxon>Hyaloscypha</taxon>
        <taxon>Hyaloscypha variabilis</taxon>
    </lineage>
</organism>
<keyword evidence="3" id="KW-1185">Reference proteome</keyword>
<evidence type="ECO:0000313" key="3">
    <source>
        <dbReference type="Proteomes" id="UP000235786"/>
    </source>
</evidence>
<gene>
    <name evidence="2" type="ORF">L207DRAFT_628747</name>
</gene>
<dbReference type="EMBL" id="KZ613939">
    <property type="protein sequence ID" value="PMD46156.1"/>
    <property type="molecule type" value="Genomic_DNA"/>
</dbReference>